<dbReference type="RefSeq" id="WP_349240735.1">
    <property type="nucleotide sequence ID" value="NZ_JAVTTO010000001.1"/>
</dbReference>
<sequence length="196" mass="22185">MPTTLKHDEKANFLLEKGTELLWCKGYNATSVNDIVKAADIPKGSFYFYFDSKEDFAVKAINKYFEDNFEMIFAILHSEEPSPKKRLMNFHEFRAAVLRDELGYSGGCMACNVGNEMSEHSEKIRNAIQMKEKVLIDGIAKVIQEAQQAGEVDGSFDAYDMASFLEDAGKGAMISMKETNSSYPVENFLRMTKRLL</sequence>
<feature type="DNA-binding region" description="H-T-H motif" evidence="4">
    <location>
        <begin position="31"/>
        <end position="50"/>
    </location>
</feature>
<dbReference type="PANTHER" id="PTHR47506:SF6">
    <property type="entry name" value="HTH-TYPE TRANSCRIPTIONAL REPRESSOR NEMR"/>
    <property type="match status" value="1"/>
</dbReference>
<dbReference type="SUPFAM" id="SSF48498">
    <property type="entry name" value="Tetracyclin repressor-like, C-terminal domain"/>
    <property type="match status" value="1"/>
</dbReference>
<dbReference type="PRINTS" id="PR00455">
    <property type="entry name" value="HTHTETR"/>
</dbReference>
<comment type="caution">
    <text evidence="6">The sequence shown here is derived from an EMBL/GenBank/DDBJ whole genome shotgun (WGS) entry which is preliminary data.</text>
</comment>
<feature type="domain" description="HTH tetR-type" evidence="5">
    <location>
        <begin position="8"/>
        <end position="68"/>
    </location>
</feature>
<keyword evidence="7" id="KW-1185">Reference proteome</keyword>
<dbReference type="InterPro" id="IPR036271">
    <property type="entry name" value="Tet_transcr_reg_TetR-rel_C_sf"/>
</dbReference>
<dbReference type="PANTHER" id="PTHR47506">
    <property type="entry name" value="TRANSCRIPTIONAL REGULATORY PROTEIN"/>
    <property type="match status" value="1"/>
</dbReference>
<keyword evidence="3" id="KW-0804">Transcription</keyword>
<evidence type="ECO:0000259" key="5">
    <source>
        <dbReference type="PROSITE" id="PS50977"/>
    </source>
</evidence>
<dbReference type="InterPro" id="IPR001647">
    <property type="entry name" value="HTH_TetR"/>
</dbReference>
<gene>
    <name evidence="6" type="ORF">RQM59_03810</name>
</gene>
<evidence type="ECO:0000256" key="2">
    <source>
        <dbReference type="ARBA" id="ARBA00023125"/>
    </source>
</evidence>
<reference evidence="6 7" key="1">
    <citation type="submission" date="2023-09" db="EMBL/GenBank/DDBJ databases">
        <title>Novel taxa isolated from Blanes Bay.</title>
        <authorList>
            <person name="Rey-Velasco X."/>
            <person name="Lucena T."/>
        </authorList>
    </citation>
    <scope>NUCLEOTIDE SEQUENCE [LARGE SCALE GENOMIC DNA]</scope>
    <source>
        <strain evidence="6 7">S356</strain>
    </source>
</reference>
<evidence type="ECO:0000256" key="4">
    <source>
        <dbReference type="PROSITE-ProRule" id="PRU00335"/>
    </source>
</evidence>
<dbReference type="InterPro" id="IPR009057">
    <property type="entry name" value="Homeodomain-like_sf"/>
</dbReference>
<dbReference type="InterPro" id="IPR011075">
    <property type="entry name" value="TetR_C"/>
</dbReference>
<evidence type="ECO:0000256" key="1">
    <source>
        <dbReference type="ARBA" id="ARBA00023015"/>
    </source>
</evidence>
<dbReference type="Gene3D" id="1.10.357.10">
    <property type="entry name" value="Tetracycline Repressor, domain 2"/>
    <property type="match status" value="1"/>
</dbReference>
<accession>A0ABU3LCN8</accession>
<evidence type="ECO:0000313" key="6">
    <source>
        <dbReference type="EMBL" id="MDT7831491.1"/>
    </source>
</evidence>
<organism evidence="6 7">
    <name type="scientific">Asprobacillus argus</name>
    <dbReference type="NCBI Taxonomy" id="3076534"/>
    <lineage>
        <taxon>Bacteria</taxon>
        <taxon>Pseudomonadati</taxon>
        <taxon>Bacteroidota</taxon>
        <taxon>Flavobacteriia</taxon>
        <taxon>Flavobacteriales</taxon>
        <taxon>Flavobacteriaceae</taxon>
        <taxon>Asprobacillus</taxon>
    </lineage>
</organism>
<name>A0ABU3LCN8_9FLAO</name>
<keyword evidence="1" id="KW-0805">Transcription regulation</keyword>
<dbReference type="PROSITE" id="PS50977">
    <property type="entry name" value="HTH_TETR_2"/>
    <property type="match status" value="1"/>
</dbReference>
<dbReference type="Pfam" id="PF16925">
    <property type="entry name" value="TetR_C_13"/>
    <property type="match status" value="1"/>
</dbReference>
<dbReference type="SUPFAM" id="SSF46689">
    <property type="entry name" value="Homeodomain-like"/>
    <property type="match status" value="1"/>
</dbReference>
<proteinExistence type="predicted"/>
<dbReference type="EMBL" id="JAVTTO010000001">
    <property type="protein sequence ID" value="MDT7831491.1"/>
    <property type="molecule type" value="Genomic_DNA"/>
</dbReference>
<dbReference type="Pfam" id="PF00440">
    <property type="entry name" value="TetR_N"/>
    <property type="match status" value="1"/>
</dbReference>
<evidence type="ECO:0000256" key="3">
    <source>
        <dbReference type="ARBA" id="ARBA00023163"/>
    </source>
</evidence>
<dbReference type="Proteomes" id="UP001257277">
    <property type="component" value="Unassembled WGS sequence"/>
</dbReference>
<protein>
    <submittedName>
        <fullName evidence="6">TetR/AcrR family transcriptional regulator</fullName>
    </submittedName>
</protein>
<evidence type="ECO:0000313" key="7">
    <source>
        <dbReference type="Proteomes" id="UP001257277"/>
    </source>
</evidence>
<keyword evidence="2 4" id="KW-0238">DNA-binding</keyword>